<feature type="region of interest" description="Disordered" evidence="1">
    <location>
        <begin position="86"/>
        <end position="123"/>
    </location>
</feature>
<sequence>MAMNHPSTPPSSSDGDLQGSLGRYAAHTPSSVNPNFYDLQVSPYEYFGSEVGDQFNGVSSLNYGNSMHSYTPDTPIYQPKRQEGHLLTPTATPDSKSTVTSQRARPSTRSKTTKAGKSGMPELSQPLSILTKHMTHVPLRDMEAHVHRPLEVRLQEVEKKNGKIARPMNSFMLYRSAYAERTKEWCSKNNHQIVSSVSGQSWPQETPEIREKYENLAFAPNKNNIAPKRKRTPELGDSDFESTDGDFNGYKQYSEMSRLACQRRMHKMPYGMSHHYQSTPEHNYMLSNQAHMETWSPAPQRDPFEEYQRALLKSQLNQEMMRSDAYALSQYQGHEFNFTVGLTPSGHRQTLEAPVHDSHHFPSPFTNAVDPQLLEYRDDSSLNGINASNALDPYLLSYSNGGQMSPTTTTLSDPVSSPLDATYPSNECLKFGYENFNFPPDPFPIE</sequence>
<evidence type="ECO:0000256" key="1">
    <source>
        <dbReference type="SAM" id="MobiDB-lite"/>
    </source>
</evidence>
<proteinExistence type="predicted"/>
<dbReference type="SUPFAM" id="SSF47095">
    <property type="entry name" value="HMG-box"/>
    <property type="match status" value="1"/>
</dbReference>
<feature type="compositionally biased region" description="Polar residues" evidence="1">
    <location>
        <begin position="89"/>
        <end position="105"/>
    </location>
</feature>
<evidence type="ECO:0000259" key="2">
    <source>
        <dbReference type="Pfam" id="PF00505"/>
    </source>
</evidence>
<dbReference type="InterPro" id="IPR009071">
    <property type="entry name" value="HMG_box_dom"/>
</dbReference>
<feature type="domain" description="HMG box" evidence="2">
    <location>
        <begin position="165"/>
        <end position="217"/>
    </location>
</feature>
<evidence type="ECO:0000313" key="4">
    <source>
        <dbReference type="Proteomes" id="UP000242877"/>
    </source>
</evidence>
<dbReference type="Pfam" id="PF00505">
    <property type="entry name" value="HMG_box"/>
    <property type="match status" value="1"/>
</dbReference>
<name>A0A162IDD2_9EURO</name>
<reference evidence="3 4" key="1">
    <citation type="journal article" date="2016" name="Genome Biol. Evol.">
        <title>Divergent and convergent evolution of fungal pathogenicity.</title>
        <authorList>
            <person name="Shang Y."/>
            <person name="Xiao G."/>
            <person name="Zheng P."/>
            <person name="Cen K."/>
            <person name="Zhan S."/>
            <person name="Wang C."/>
        </authorList>
    </citation>
    <scope>NUCLEOTIDE SEQUENCE [LARGE SCALE GENOMIC DNA]</scope>
    <source>
        <strain evidence="3 4">ARSEF 7405</strain>
    </source>
</reference>
<comment type="caution">
    <text evidence="3">The sequence shown here is derived from an EMBL/GenBank/DDBJ whole genome shotgun (WGS) entry which is preliminary data.</text>
</comment>
<dbReference type="InterPro" id="IPR036910">
    <property type="entry name" value="HMG_box_dom_sf"/>
</dbReference>
<dbReference type="Proteomes" id="UP000242877">
    <property type="component" value="Unassembled WGS sequence"/>
</dbReference>
<dbReference type="AlphaFoldDB" id="A0A162IDD2"/>
<dbReference type="EMBL" id="AZGZ01000034">
    <property type="protein sequence ID" value="KZZ87412.1"/>
    <property type="molecule type" value="Genomic_DNA"/>
</dbReference>
<feature type="region of interest" description="Disordered" evidence="1">
    <location>
        <begin position="224"/>
        <end position="243"/>
    </location>
</feature>
<protein>
    <submittedName>
        <fullName evidence="3">STE11-like transcription factor</fullName>
    </submittedName>
</protein>
<organism evidence="3 4">
    <name type="scientific">Ascosphaera apis ARSEF 7405</name>
    <dbReference type="NCBI Taxonomy" id="392613"/>
    <lineage>
        <taxon>Eukaryota</taxon>
        <taxon>Fungi</taxon>
        <taxon>Dikarya</taxon>
        <taxon>Ascomycota</taxon>
        <taxon>Pezizomycotina</taxon>
        <taxon>Eurotiomycetes</taxon>
        <taxon>Eurotiomycetidae</taxon>
        <taxon>Onygenales</taxon>
        <taxon>Ascosphaeraceae</taxon>
        <taxon>Ascosphaera</taxon>
    </lineage>
</organism>
<accession>A0A162IDD2</accession>
<feature type="region of interest" description="Disordered" evidence="1">
    <location>
        <begin position="1"/>
        <end position="35"/>
    </location>
</feature>
<evidence type="ECO:0000313" key="3">
    <source>
        <dbReference type="EMBL" id="KZZ87412.1"/>
    </source>
</evidence>
<feature type="compositionally biased region" description="Low complexity" evidence="1">
    <location>
        <begin position="11"/>
        <end position="22"/>
    </location>
</feature>
<dbReference type="OrthoDB" id="2307332at2759"/>
<keyword evidence="4" id="KW-1185">Reference proteome</keyword>
<gene>
    <name evidence="3" type="ORF">AAP_05645</name>
</gene>
<dbReference type="Gene3D" id="1.10.30.10">
    <property type="entry name" value="High mobility group box domain"/>
    <property type="match status" value="1"/>
</dbReference>
<dbReference type="VEuPathDB" id="FungiDB:AAP_05645"/>